<dbReference type="PANTHER" id="PTHR23510">
    <property type="entry name" value="INNER MEMBRANE TRANSPORT PROTEIN YAJR"/>
    <property type="match status" value="1"/>
</dbReference>
<dbReference type="STRING" id="2018661.A0A2A2KN95"/>
<accession>A0A2A2KN95</accession>
<dbReference type="OrthoDB" id="5831840at2759"/>
<dbReference type="Pfam" id="PF07690">
    <property type="entry name" value="MFS_1"/>
    <property type="match status" value="1"/>
</dbReference>
<feature type="transmembrane region" description="Helical" evidence="7">
    <location>
        <begin position="619"/>
        <end position="642"/>
    </location>
</feature>
<name>A0A2A2KN95_9BILA</name>
<dbReference type="InterPro" id="IPR011701">
    <property type="entry name" value="MFS"/>
</dbReference>
<evidence type="ECO:0000313" key="9">
    <source>
        <dbReference type="EMBL" id="PAV75486.1"/>
    </source>
</evidence>
<dbReference type="CDD" id="cd17326">
    <property type="entry name" value="MFS_MFSD8"/>
    <property type="match status" value="1"/>
</dbReference>
<feature type="compositionally biased region" description="Basic and acidic residues" evidence="6">
    <location>
        <begin position="696"/>
        <end position="710"/>
    </location>
</feature>
<evidence type="ECO:0000256" key="4">
    <source>
        <dbReference type="ARBA" id="ARBA00022989"/>
    </source>
</evidence>
<feature type="region of interest" description="Disordered" evidence="6">
    <location>
        <begin position="690"/>
        <end position="710"/>
    </location>
</feature>
<feature type="compositionally biased region" description="Acidic residues" evidence="6">
    <location>
        <begin position="433"/>
        <end position="444"/>
    </location>
</feature>
<evidence type="ECO:0000256" key="1">
    <source>
        <dbReference type="ARBA" id="ARBA00004127"/>
    </source>
</evidence>
<dbReference type="EMBL" id="LIAE01008088">
    <property type="protein sequence ID" value="PAV75486.1"/>
    <property type="molecule type" value="Genomic_DNA"/>
</dbReference>
<comment type="subcellular location">
    <subcellularLocation>
        <location evidence="1">Endomembrane system</location>
        <topology evidence="1">Multi-pass membrane protein</topology>
    </subcellularLocation>
</comment>
<feature type="domain" description="Major facilitator superfamily (MFS) profile" evidence="8">
    <location>
        <begin position="206"/>
        <end position="674"/>
    </location>
</feature>
<dbReference type="GO" id="GO:0005765">
    <property type="term" value="C:lysosomal membrane"/>
    <property type="evidence" value="ECO:0007669"/>
    <property type="project" value="TreeGrafter"/>
</dbReference>
<keyword evidence="4 7" id="KW-1133">Transmembrane helix</keyword>
<dbReference type="InterPro" id="IPR051068">
    <property type="entry name" value="MFS_Domain-Containing_Protein"/>
</dbReference>
<comment type="caution">
    <text evidence="9">The sequence shown here is derived from an EMBL/GenBank/DDBJ whole genome shotgun (WGS) entry which is preliminary data.</text>
</comment>
<evidence type="ECO:0000256" key="3">
    <source>
        <dbReference type="ARBA" id="ARBA00022692"/>
    </source>
</evidence>
<dbReference type="PROSITE" id="PS50850">
    <property type="entry name" value="MFS"/>
    <property type="match status" value="1"/>
</dbReference>
<feature type="compositionally biased region" description="Basic and acidic residues" evidence="6">
    <location>
        <begin position="420"/>
        <end position="430"/>
    </location>
</feature>
<keyword evidence="10" id="KW-1185">Reference proteome</keyword>
<feature type="compositionally biased region" description="Basic and acidic residues" evidence="6">
    <location>
        <begin position="28"/>
        <end position="37"/>
    </location>
</feature>
<dbReference type="Proteomes" id="UP000218231">
    <property type="component" value="Unassembled WGS sequence"/>
</dbReference>
<evidence type="ECO:0000256" key="6">
    <source>
        <dbReference type="SAM" id="MobiDB-lite"/>
    </source>
</evidence>
<feature type="transmembrane region" description="Helical" evidence="7">
    <location>
        <begin position="536"/>
        <end position="556"/>
    </location>
</feature>
<keyword evidence="2" id="KW-0813">Transport</keyword>
<feature type="transmembrane region" description="Helical" evidence="7">
    <location>
        <begin position="305"/>
        <end position="327"/>
    </location>
</feature>
<feature type="transmembrane region" description="Helical" evidence="7">
    <location>
        <begin position="586"/>
        <end position="607"/>
    </location>
</feature>
<keyword evidence="3 7" id="KW-0812">Transmembrane</keyword>
<dbReference type="InterPro" id="IPR036259">
    <property type="entry name" value="MFS_trans_sf"/>
</dbReference>
<feature type="transmembrane region" description="Helical" evidence="7">
    <location>
        <begin position="207"/>
        <end position="232"/>
    </location>
</feature>
<protein>
    <recommendedName>
        <fullName evidence="8">Major facilitator superfamily (MFS) profile domain-containing protein</fullName>
    </recommendedName>
</protein>
<evidence type="ECO:0000256" key="2">
    <source>
        <dbReference type="ARBA" id="ARBA00022448"/>
    </source>
</evidence>
<gene>
    <name evidence="9" type="ORF">WR25_16238</name>
</gene>
<feature type="transmembrane region" description="Helical" evidence="7">
    <location>
        <begin position="462"/>
        <end position="482"/>
    </location>
</feature>
<dbReference type="Gene3D" id="1.20.1250.20">
    <property type="entry name" value="MFS general substrate transporter like domains"/>
    <property type="match status" value="1"/>
</dbReference>
<reference evidence="9 10" key="1">
    <citation type="journal article" date="2017" name="Curr. Biol.">
        <title>Genome architecture and evolution of a unichromosomal asexual nematode.</title>
        <authorList>
            <person name="Fradin H."/>
            <person name="Zegar C."/>
            <person name="Gutwein M."/>
            <person name="Lucas J."/>
            <person name="Kovtun M."/>
            <person name="Corcoran D."/>
            <person name="Baugh L.R."/>
            <person name="Kiontke K."/>
            <person name="Gunsalus K."/>
            <person name="Fitch D.H."/>
            <person name="Piano F."/>
        </authorList>
    </citation>
    <scope>NUCLEOTIDE SEQUENCE [LARGE SCALE GENOMIC DNA]</scope>
    <source>
        <strain evidence="9">PF1309</strain>
    </source>
</reference>
<dbReference type="GO" id="GO:0012505">
    <property type="term" value="C:endomembrane system"/>
    <property type="evidence" value="ECO:0007669"/>
    <property type="project" value="UniProtKB-SubCell"/>
</dbReference>
<feature type="transmembrane region" description="Helical" evidence="7">
    <location>
        <begin position="339"/>
        <end position="363"/>
    </location>
</feature>
<feature type="transmembrane region" description="Helical" evidence="7">
    <location>
        <begin position="654"/>
        <end position="679"/>
    </location>
</feature>
<proteinExistence type="predicted"/>
<evidence type="ECO:0000313" key="10">
    <source>
        <dbReference type="Proteomes" id="UP000218231"/>
    </source>
</evidence>
<feature type="transmembrane region" description="Helical" evidence="7">
    <location>
        <begin position="272"/>
        <end position="293"/>
    </location>
</feature>
<dbReference type="InterPro" id="IPR020846">
    <property type="entry name" value="MFS_dom"/>
</dbReference>
<feature type="transmembrane region" description="Helical" evidence="7">
    <location>
        <begin position="383"/>
        <end position="403"/>
    </location>
</feature>
<evidence type="ECO:0000259" key="8">
    <source>
        <dbReference type="PROSITE" id="PS50850"/>
    </source>
</evidence>
<evidence type="ECO:0000256" key="7">
    <source>
        <dbReference type="SAM" id="Phobius"/>
    </source>
</evidence>
<dbReference type="SUPFAM" id="SSF103473">
    <property type="entry name" value="MFS general substrate transporter"/>
    <property type="match status" value="1"/>
</dbReference>
<feature type="transmembrane region" description="Helical" evidence="7">
    <location>
        <begin position="502"/>
        <end position="524"/>
    </location>
</feature>
<feature type="region of interest" description="Disordered" evidence="6">
    <location>
        <begin position="25"/>
        <end position="44"/>
    </location>
</feature>
<dbReference type="AlphaFoldDB" id="A0A2A2KN95"/>
<sequence>MMSINSLNVSSPEIRPCVSERSVAFDKNIPEKPERPTKLKMPMSQKDRLKLSRQFSQSANLNSPEPLVYPIPSTPCSIFSFDLPISPGLNPSMRPRYSRTVSAFAGSPNGMATSPDAGIPSSPRSIFSFDVFDFGVLSPPSPSISSAVHPRTPLPLHDDQQMQRLSTIDEGRSSFSFPPPKILGDESLEDTFGDQHPFFQRTHWPSIYFLALIVFLTRIQFTVYLGSLWPFMQQLNSNVTSTNFAMVNAAYSVGLAAAAPLFGIWSNHIGCIRVPSLCSILLMFASNSLMLFVHNTGRHTLHAVLVSRLLSGIAAGGNALLPTYWTYAAEPKDRSTAAALFDSLFCLGIFFGPGSQLIFSHLISDYPGYSFLDGLLYINAYTLPAIFANCLAVVAFFLMLFCFKEVPMYAKEPKKPKRKASLDTETKAGAEADVSDDSSQDTDEEHNSSSAPPGYYLPSPDVIAIVICLLAKFVQMFIYANIETIGSMYTQHMFGLSKSETSNYNSMLAAASGVLGFVFLVSYMVTRCGRRIDNRYGIIVAICLCMSFLVVTYPYWFYDDVPANDECFESWCSMTRRIPQPLYTTAYILVFGIGFAMVNVHLGPLYSSILGPRRQGTMVGVNTLFAGLSRVLGPLLVTVMFSKYGPESIWILQISVWLVLLGAIIVFFGHLAPITYLVIAKNIDNVNHTATGSSAEGEKSKNPDEKQPMI</sequence>
<organism evidence="9 10">
    <name type="scientific">Diploscapter pachys</name>
    <dbReference type="NCBI Taxonomy" id="2018661"/>
    <lineage>
        <taxon>Eukaryota</taxon>
        <taxon>Metazoa</taxon>
        <taxon>Ecdysozoa</taxon>
        <taxon>Nematoda</taxon>
        <taxon>Chromadorea</taxon>
        <taxon>Rhabditida</taxon>
        <taxon>Rhabditina</taxon>
        <taxon>Rhabditomorpha</taxon>
        <taxon>Rhabditoidea</taxon>
        <taxon>Rhabditidae</taxon>
        <taxon>Diploscapter</taxon>
    </lineage>
</organism>
<dbReference type="PANTHER" id="PTHR23510:SF3">
    <property type="entry name" value="MAJOR FACILITATOR SUPERFAMILY DOMAIN-CONTAINING PROTEIN 8"/>
    <property type="match status" value="1"/>
</dbReference>
<feature type="transmembrane region" description="Helical" evidence="7">
    <location>
        <begin position="244"/>
        <end position="265"/>
    </location>
</feature>
<dbReference type="GO" id="GO:0022857">
    <property type="term" value="F:transmembrane transporter activity"/>
    <property type="evidence" value="ECO:0007669"/>
    <property type="project" value="InterPro"/>
</dbReference>
<evidence type="ECO:0000256" key="5">
    <source>
        <dbReference type="ARBA" id="ARBA00023136"/>
    </source>
</evidence>
<keyword evidence="5 7" id="KW-0472">Membrane</keyword>
<feature type="region of interest" description="Disordered" evidence="6">
    <location>
        <begin position="420"/>
        <end position="453"/>
    </location>
</feature>